<feature type="compositionally biased region" description="Low complexity" evidence="2">
    <location>
        <begin position="529"/>
        <end position="567"/>
    </location>
</feature>
<feature type="region of interest" description="Disordered" evidence="2">
    <location>
        <begin position="1"/>
        <end position="262"/>
    </location>
</feature>
<dbReference type="Proteomes" id="UP000311382">
    <property type="component" value="Unassembled WGS sequence"/>
</dbReference>
<dbReference type="AlphaFoldDB" id="A0A5C5G7K4"/>
<feature type="coiled-coil region" evidence="1">
    <location>
        <begin position="272"/>
        <end position="306"/>
    </location>
</feature>
<feature type="region of interest" description="Disordered" evidence="2">
    <location>
        <begin position="705"/>
        <end position="794"/>
    </location>
</feature>
<name>A0A5C5G7K4_9BASI</name>
<keyword evidence="1" id="KW-0175">Coiled coil</keyword>
<gene>
    <name evidence="3" type="ORF">DMC30DRAFT_443980</name>
</gene>
<reference evidence="3 4" key="1">
    <citation type="submission" date="2019-03" db="EMBL/GenBank/DDBJ databases">
        <title>Rhodosporidium diobovatum UCD-FST 08-225 genome sequencing, assembly, and annotation.</title>
        <authorList>
            <person name="Fakankun I.U."/>
            <person name="Fristensky B."/>
            <person name="Levin D.B."/>
        </authorList>
    </citation>
    <scope>NUCLEOTIDE SEQUENCE [LARGE SCALE GENOMIC DNA]</scope>
    <source>
        <strain evidence="3 4">UCD-FST 08-225</strain>
    </source>
</reference>
<feature type="compositionally biased region" description="Low complexity" evidence="2">
    <location>
        <begin position="82"/>
        <end position="109"/>
    </location>
</feature>
<comment type="caution">
    <text evidence="3">The sequence shown here is derived from an EMBL/GenBank/DDBJ whole genome shotgun (WGS) entry which is preliminary data.</text>
</comment>
<evidence type="ECO:0000256" key="1">
    <source>
        <dbReference type="SAM" id="Coils"/>
    </source>
</evidence>
<feature type="compositionally biased region" description="Low complexity" evidence="2">
    <location>
        <begin position="30"/>
        <end position="64"/>
    </location>
</feature>
<feature type="compositionally biased region" description="Polar residues" evidence="2">
    <location>
        <begin position="307"/>
        <end position="326"/>
    </location>
</feature>
<evidence type="ECO:0000313" key="3">
    <source>
        <dbReference type="EMBL" id="TNY23851.1"/>
    </source>
</evidence>
<feature type="compositionally biased region" description="Polar residues" evidence="2">
    <location>
        <begin position="575"/>
        <end position="589"/>
    </location>
</feature>
<feature type="compositionally biased region" description="Low complexity" evidence="2">
    <location>
        <begin position="232"/>
        <end position="255"/>
    </location>
</feature>
<feature type="compositionally biased region" description="Low complexity" evidence="2">
    <location>
        <begin position="374"/>
        <end position="388"/>
    </location>
</feature>
<feature type="compositionally biased region" description="Low complexity" evidence="2">
    <location>
        <begin position="484"/>
        <end position="502"/>
    </location>
</feature>
<feature type="region of interest" description="Disordered" evidence="2">
    <location>
        <begin position="444"/>
        <end position="594"/>
    </location>
</feature>
<feature type="region of interest" description="Disordered" evidence="2">
    <location>
        <begin position="374"/>
        <end position="393"/>
    </location>
</feature>
<organism evidence="3 4">
    <name type="scientific">Rhodotorula diobovata</name>
    <dbReference type="NCBI Taxonomy" id="5288"/>
    <lineage>
        <taxon>Eukaryota</taxon>
        <taxon>Fungi</taxon>
        <taxon>Dikarya</taxon>
        <taxon>Basidiomycota</taxon>
        <taxon>Pucciniomycotina</taxon>
        <taxon>Microbotryomycetes</taxon>
        <taxon>Sporidiobolales</taxon>
        <taxon>Sporidiobolaceae</taxon>
        <taxon>Rhodotorula</taxon>
    </lineage>
</organism>
<feature type="compositionally biased region" description="Acidic residues" evidence="2">
    <location>
        <begin position="445"/>
        <end position="455"/>
    </location>
</feature>
<feature type="compositionally biased region" description="Low complexity" evidence="2">
    <location>
        <begin position="118"/>
        <end position="151"/>
    </location>
</feature>
<dbReference type="OrthoDB" id="3204900at2759"/>
<feature type="region of interest" description="Disordered" evidence="2">
    <location>
        <begin position="307"/>
        <end position="360"/>
    </location>
</feature>
<feature type="region of interest" description="Disordered" evidence="2">
    <location>
        <begin position="611"/>
        <end position="692"/>
    </location>
</feature>
<feature type="compositionally biased region" description="Low complexity" evidence="2">
    <location>
        <begin position="330"/>
        <end position="349"/>
    </location>
</feature>
<feature type="compositionally biased region" description="Basic and acidic residues" evidence="2">
    <location>
        <begin position="755"/>
        <end position="772"/>
    </location>
</feature>
<proteinExistence type="predicted"/>
<dbReference type="EMBL" id="SOZI01000007">
    <property type="protein sequence ID" value="TNY23851.1"/>
    <property type="molecule type" value="Genomic_DNA"/>
</dbReference>
<feature type="compositionally biased region" description="Basic and acidic residues" evidence="2">
    <location>
        <begin position="709"/>
        <end position="721"/>
    </location>
</feature>
<evidence type="ECO:0000256" key="2">
    <source>
        <dbReference type="SAM" id="MobiDB-lite"/>
    </source>
</evidence>
<keyword evidence="4" id="KW-1185">Reference proteome</keyword>
<feature type="compositionally biased region" description="Low complexity" evidence="2">
    <location>
        <begin position="1"/>
        <end position="23"/>
    </location>
</feature>
<evidence type="ECO:0000313" key="4">
    <source>
        <dbReference type="Proteomes" id="UP000311382"/>
    </source>
</evidence>
<protein>
    <submittedName>
        <fullName evidence="3">Uncharacterized protein</fullName>
    </submittedName>
</protein>
<dbReference type="STRING" id="5288.A0A5C5G7K4"/>
<accession>A0A5C5G7K4</accession>
<feature type="compositionally biased region" description="Polar residues" evidence="2">
    <location>
        <begin position="213"/>
        <end position="222"/>
    </location>
</feature>
<feature type="compositionally biased region" description="Low complexity" evidence="2">
    <location>
        <begin position="654"/>
        <end position="678"/>
    </location>
</feature>
<sequence length="794" mass="80714">MTDSAPPSTPSSARPHAPAPGSARHLKRLSLSSSSWSQSANGHSPLSATAAQSPSSSRTTPTSAHKADHVGVRTLRTSVNGSLPPSSSPSLRHAAGPSPSSSAAAGPLADAHHLNDNPSSSSSSPSLLRRSTSYRSSPAAAAAGPSGSAAPGTPPVDGSASLRRSHSRRGASVSYTGRSSLDGLALTGMGGGGSPAQHASAVEGAPHRADATPSRSRGSTLSDVRETGATQEGGAPEPDSGAAGAPAAAAMGEPATQPPTLVEQNADLLSFIAKKERKCLDLREELKRHESELAQLKKKWESIVARSLQQQHVQARSPNPNASSSHGHPRNPSVSSTVSSASPNTSPTPRSHRALHSTHSLDLSLLSSTFDGTDLSPGHAAPAPGAVGTTDSPIEIPESVKAAGTWLGDALGRVLEVAVGMPPPTSEAGEVGGHAHAQVQGLGIVEEEDEEDEAAGGEGAERARRRESKVSSVETDGVASTVGAPLSTAPSSLASSDDVGSSRLGVADPASPARQRSPMRTKPTPPRSTSPQTTRQHLFTPPSNGPSTNPHSTPPSSSLSHSRSRSTALDALSGGWSSLNRKWTQLSESDTLKNTRRATLGLVDTFEQGLAQALGPLEPPQMSPPLHGHGHAQLPRASPSSTAAQAQRDGQEQASHPLSGSSSSSTPHAPPSSATTTARDPAPLPGALVPGQGLSSVFASFSRGPALGDVRESERKADGEGRGGAGGGAEHAHQAQAQAGWDWSAFLPGSASSEELARRGTADEQQAREGKGKLRASASSSGGMSDGLDEWPGW</sequence>